<organism evidence="1 2">
    <name type="scientific">Engystomops pustulosus</name>
    <name type="common">Tungara frog</name>
    <name type="synonym">Physalaemus pustulosus</name>
    <dbReference type="NCBI Taxonomy" id="76066"/>
    <lineage>
        <taxon>Eukaryota</taxon>
        <taxon>Metazoa</taxon>
        <taxon>Chordata</taxon>
        <taxon>Craniata</taxon>
        <taxon>Vertebrata</taxon>
        <taxon>Euteleostomi</taxon>
        <taxon>Amphibia</taxon>
        <taxon>Batrachia</taxon>
        <taxon>Anura</taxon>
        <taxon>Neobatrachia</taxon>
        <taxon>Hyloidea</taxon>
        <taxon>Leptodactylidae</taxon>
        <taxon>Leiuperinae</taxon>
        <taxon>Engystomops</taxon>
    </lineage>
</organism>
<protein>
    <submittedName>
        <fullName evidence="1">Uncharacterized protein</fullName>
    </submittedName>
</protein>
<proteinExistence type="predicted"/>
<name>A0AAV7D6Y5_ENGPU</name>
<evidence type="ECO:0000313" key="2">
    <source>
        <dbReference type="Proteomes" id="UP000824782"/>
    </source>
</evidence>
<gene>
    <name evidence="1" type="ORF">GDO81_000759</name>
</gene>
<dbReference type="EMBL" id="WNYA01000001">
    <property type="protein sequence ID" value="KAG8593199.1"/>
    <property type="molecule type" value="Genomic_DNA"/>
</dbReference>
<accession>A0AAV7D6Y5</accession>
<sequence>MRINCRLVFQGRGIADGRILPWRWSTSLLLPTGELVLELPLHVLARAPHVLPSAILGIALLCCRAPSSTSPPTHWAIGASRAAGLDQGKPAAGFADCLTVCSVHSCLDPSTILCYLLSLLLPGSRHYMLL</sequence>
<dbReference type="AlphaFoldDB" id="A0AAV7D6Y5"/>
<evidence type="ECO:0000313" key="1">
    <source>
        <dbReference type="EMBL" id="KAG8593199.1"/>
    </source>
</evidence>
<reference evidence="1" key="1">
    <citation type="thesis" date="2020" institute="ProQuest LLC" country="789 East Eisenhower Parkway, Ann Arbor, MI, USA">
        <title>Comparative Genomics and Chromosome Evolution.</title>
        <authorList>
            <person name="Mudd A.B."/>
        </authorList>
    </citation>
    <scope>NUCLEOTIDE SEQUENCE</scope>
    <source>
        <strain evidence="1">237g6f4</strain>
        <tissue evidence="1">Blood</tissue>
    </source>
</reference>
<comment type="caution">
    <text evidence="1">The sequence shown here is derived from an EMBL/GenBank/DDBJ whole genome shotgun (WGS) entry which is preliminary data.</text>
</comment>
<dbReference type="Proteomes" id="UP000824782">
    <property type="component" value="Unassembled WGS sequence"/>
</dbReference>
<keyword evidence="2" id="KW-1185">Reference proteome</keyword>